<organism evidence="1 2">
    <name type="scientific">Lactobacillus bombicola</name>
    <dbReference type="NCBI Taxonomy" id="1505723"/>
    <lineage>
        <taxon>Bacteria</taxon>
        <taxon>Bacillati</taxon>
        <taxon>Bacillota</taxon>
        <taxon>Bacilli</taxon>
        <taxon>Lactobacillales</taxon>
        <taxon>Lactobacillaceae</taxon>
        <taxon>Lactobacillus</taxon>
    </lineage>
</organism>
<evidence type="ECO:0000313" key="2">
    <source>
        <dbReference type="Proteomes" id="UP000265862"/>
    </source>
</evidence>
<name>A0A396T5B1_9LACO</name>
<dbReference type="AlphaFoldDB" id="A0A396T5B1"/>
<sequence>MIKFINVKRIKKIEKIVFYVKLFVTYEFIKNKVNKNINYKKIFDLFEKCIVLLSVIKYFFGILTEEI</sequence>
<accession>A0A396T5B1</accession>
<proteinExistence type="predicted"/>
<comment type="caution">
    <text evidence="1">The sequence shown here is derived from an EMBL/GenBank/DDBJ whole genome shotgun (WGS) entry which is preliminary data.</text>
</comment>
<reference evidence="1 2" key="1">
    <citation type="submission" date="2018-07" db="EMBL/GenBank/DDBJ databases">
        <title>Genome sequences of six Lactobacillus spp. isolated from bumble bee guts.</title>
        <authorList>
            <person name="Motta E.V.S."/>
            <person name="Moran N.A."/>
        </authorList>
    </citation>
    <scope>NUCLEOTIDE SEQUENCE [LARGE SCALE GENOMIC DNA]</scope>
    <source>
        <strain evidence="1 2">OCC3</strain>
    </source>
</reference>
<protein>
    <submittedName>
        <fullName evidence="1">Uncharacterized protein</fullName>
    </submittedName>
</protein>
<gene>
    <name evidence="1" type="ORF">DS835_05185</name>
</gene>
<evidence type="ECO:0000313" key="1">
    <source>
        <dbReference type="EMBL" id="RHW54443.1"/>
    </source>
</evidence>
<dbReference type="EMBL" id="QOCV01000006">
    <property type="protein sequence ID" value="RHW54443.1"/>
    <property type="molecule type" value="Genomic_DNA"/>
</dbReference>
<dbReference type="Proteomes" id="UP000265862">
    <property type="component" value="Unassembled WGS sequence"/>
</dbReference>